<feature type="compositionally biased region" description="Basic and acidic residues" evidence="6">
    <location>
        <begin position="1672"/>
        <end position="1682"/>
    </location>
</feature>
<organism evidence="9 10">
    <name type="scientific">Rhodotorula toruloides</name>
    <name type="common">Yeast</name>
    <name type="synonym">Rhodosporidium toruloides</name>
    <dbReference type="NCBI Taxonomy" id="5286"/>
    <lineage>
        <taxon>Eukaryota</taxon>
        <taxon>Fungi</taxon>
        <taxon>Dikarya</taxon>
        <taxon>Basidiomycota</taxon>
        <taxon>Pucciniomycotina</taxon>
        <taxon>Microbotryomycetes</taxon>
        <taxon>Sporidiobolales</taxon>
        <taxon>Sporidiobolaceae</taxon>
        <taxon>Rhodotorula</taxon>
    </lineage>
</organism>
<feature type="region of interest" description="Disordered" evidence="6">
    <location>
        <begin position="1735"/>
        <end position="1815"/>
    </location>
</feature>
<dbReference type="GO" id="GO:0006355">
    <property type="term" value="P:regulation of DNA-templated transcription"/>
    <property type="evidence" value="ECO:0007669"/>
    <property type="project" value="TreeGrafter"/>
</dbReference>
<dbReference type="CDD" id="cd15550">
    <property type="entry name" value="PHD_MLL5"/>
    <property type="match status" value="1"/>
</dbReference>
<feature type="domain" description="SET" evidence="8">
    <location>
        <begin position="702"/>
        <end position="881"/>
    </location>
</feature>
<dbReference type="STRING" id="5286.A0A0K3CP02"/>
<accession>A0A0K3CP02</accession>
<evidence type="ECO:0000256" key="6">
    <source>
        <dbReference type="SAM" id="MobiDB-lite"/>
    </source>
</evidence>
<keyword evidence="4" id="KW-0156">Chromatin regulator</keyword>
<feature type="compositionally biased region" description="Basic and acidic residues" evidence="6">
    <location>
        <begin position="1076"/>
        <end position="1089"/>
    </location>
</feature>
<feature type="compositionally biased region" description="Low complexity" evidence="6">
    <location>
        <begin position="1093"/>
        <end position="1116"/>
    </location>
</feature>
<feature type="coiled-coil region" evidence="5">
    <location>
        <begin position="302"/>
        <end position="341"/>
    </location>
</feature>
<feature type="compositionally biased region" description="Low complexity" evidence="6">
    <location>
        <begin position="1266"/>
        <end position="1282"/>
    </location>
</feature>
<sequence length="1951" mass="201396">MQSALDLLSAAALLDSPAEPPPAPSTATAATSPAIEATAVQAATPILASAQEQPHYAGTGGAQELGDIARAVMGFQGVGTVTAGGQGRQRVPSSSGTTGLFAQKPQPSPTQAALLPPLPSTAVSLLPLSAAPLAAQTAAPSHGHGTRRQAREQRAQEQQQQALKFYTTSTGSAQLAPIAAQAATALPSLPTLPLPTLPPLPGHPVASTLVAAPAPRPPPPPYAVPPESGLIRCVCPYTIDDGFTIQCDICNVWQHAACVGIPSPADVPEEYRCERCDPIGARERGVDGRLAEVGMRVRIREMERVQEQIRRAEVLQAQQHKEKAEREAREESQRVMAVERARMVAAQMGDVEAGHEPLAMPKQRPRAAKPRRSGGSTGPAPMQVDEASTEPGETEPPVETAAMPPPAEPSSTGAAGGPVPSTSLPAPREPTPPPPPSASLEPTRSLSVEDDTASPAPGPSAPPKPPVAIGRKRRVAKQPKGRAASSTGDGAQGDDSGTYAGQATEPSDGGLRLSSLRERDRSGRHASMSASAAEDSAASSSEDERPQTATSSRAERLERMDRSERAAEDDRYESWRYEFTPIGSNLFPDVTVLEHLDEILSAPPASPLDEIDGDTQPVLQGLRERQDATRGTAGGRTGAKVVEALYDLQPAYVSMASLPPHQPVAVKPLSQAATSLSAPPIQSAYIPSPYSSSLHASSAAAQALCPYPRPTTYGLFASAPITAGSFILPYRGEVVDLGAYRADPINQYELVGAPKGAVRALPHPWSVVVDARTWGNEARFARSGCRPNAVLRVVKVDGGSGNGPRRGAKRSDSPRSRSRSTTPFFPSQPHPPNTTMFKPQWLAQHPEHPVTATFQLAVFAITDIPKRGEIVLPWDWDDGHLVHLLPSLLTLPPPLPTPSLLPLLASHPEAAARLSRSMALVTDALLAPSSSSLGGGCACDRKRDCALWWLARAGAASCFSLTAKGGGGRSTDEVAEAFLNSFAIGRDKENTGLGAEAHGKKKGGGVQPRPVDLGALVGLERGWIVDEPAARSQAADAVGFDELEVKPQPGDATSDDDAHHDDSEKNAMDVDEANSDMDRDGLRAPDHAHLGISPSSALTSLPSLPSADASSPVVRPAKGRRRPRRDSHVGSGSDTDDSDLTEPLSNLSAQEDEDEDEDDLSDPDESVLSPPLPSRLQVLARSPSPPPKKSAVKPSKKKRQDSPDSDSPLSDLDDASAARAERKMQTTPAKKKRKTARVYSSSSSSSSGEDETRRAKETLKTKQDGDSSVSASTSQTAVGAQADAPGPSGLPTATSSRAKPKIEVKVVTKTVTVPVDRLPKDRQGSTTKKRPQVNSPGSLASLKIRKLKDKKTTPRIQDESDEDYAEPASPVVASPTTPNSFAESRRASEAAEQADDAVAARRVTESGVSTAEGASSALPLSRSSSPFLTSHRAASNASSAPALKDPPPPPPEPPKPAPAPARLSLAAYRQRQMQARVPPPPPPPLASVSIAPPMPSTAAPAANSRNPLAGVSPAQLEALASVLAASSSPASLEATLAPITPSPAAFALSLPSETPPLRPIATLPPPLPPQTPLPTTPLVATSAPSFAESNLPAATTRDVAESEAGTPPLPPARDVAPAPEPEPLPAAKFSAADILKSIGDYFGSSSGSTNSSKRGTPVAQVNSLAAAPSARVETREAEEHASEPSLTAARPAPSSTLPIRPTPLPASDAPSSSLQRLPPALISLSGAALGLDAGAAAPVTSTSSAPLSGTSTLAVPSTSSPMPGFRPISAQSSSAASQSSSAFSRPAASAFPKPRLLSTSPATGFSRAPLPSASIARPTSVSPALVGHAPLYAGSGSRPSPPVRPAELDPSIPTAPKAMQAGLTTPAHPSRSGAPPTPGTTASAAGTPSRSGWPGSTPAGRGRGGFHGPRNPNMHPSGGLGTPRGRGGGGWGWRGRGGGRGGSAGRGGGAV</sequence>
<keyword evidence="1" id="KW-0479">Metal-binding</keyword>
<dbReference type="SUPFAM" id="SSF57903">
    <property type="entry name" value="FYVE/PHD zinc finger"/>
    <property type="match status" value="1"/>
</dbReference>
<dbReference type="PANTHER" id="PTHR46462:SF3">
    <property type="entry name" value="UPSET, ISOFORM A"/>
    <property type="match status" value="1"/>
</dbReference>
<feature type="compositionally biased region" description="Low complexity" evidence="6">
    <location>
        <begin position="1769"/>
        <end position="1792"/>
    </location>
</feature>
<evidence type="ECO:0000256" key="1">
    <source>
        <dbReference type="ARBA" id="ARBA00022723"/>
    </source>
</evidence>
<evidence type="ECO:0000259" key="8">
    <source>
        <dbReference type="SMART" id="SM00317"/>
    </source>
</evidence>
<dbReference type="InterPro" id="IPR013083">
    <property type="entry name" value="Znf_RING/FYVE/PHD"/>
</dbReference>
<feature type="compositionally biased region" description="Polar residues" evidence="6">
    <location>
        <begin position="1749"/>
        <end position="1761"/>
    </location>
</feature>
<feature type="compositionally biased region" description="Acidic residues" evidence="6">
    <location>
        <begin position="1150"/>
        <end position="1165"/>
    </location>
</feature>
<feature type="compositionally biased region" description="Gly residues" evidence="6">
    <location>
        <begin position="1918"/>
        <end position="1951"/>
    </location>
</feature>
<feature type="compositionally biased region" description="Pro residues" evidence="6">
    <location>
        <begin position="427"/>
        <end position="437"/>
    </location>
</feature>
<feature type="compositionally biased region" description="Basic and acidic residues" evidence="6">
    <location>
        <begin position="1250"/>
        <end position="1265"/>
    </location>
</feature>
<dbReference type="GO" id="GO:0070210">
    <property type="term" value="C:Rpd3L-Expanded complex"/>
    <property type="evidence" value="ECO:0007669"/>
    <property type="project" value="TreeGrafter"/>
</dbReference>
<dbReference type="SMART" id="SM00249">
    <property type="entry name" value="PHD"/>
    <property type="match status" value="1"/>
</dbReference>
<feature type="compositionally biased region" description="Basic and acidic residues" evidence="6">
    <location>
        <begin position="1056"/>
        <end position="1068"/>
    </location>
</feature>
<dbReference type="Pfam" id="PF20826">
    <property type="entry name" value="PHD_5"/>
    <property type="match status" value="1"/>
</dbReference>
<keyword evidence="10" id="KW-1185">Reference proteome</keyword>
<feature type="compositionally biased region" description="Basic and acidic residues" evidence="6">
    <location>
        <begin position="553"/>
        <end position="571"/>
    </location>
</feature>
<evidence type="ECO:0000256" key="5">
    <source>
        <dbReference type="SAM" id="Coils"/>
    </source>
</evidence>
<feature type="domain" description="Zinc finger PHD-type" evidence="7">
    <location>
        <begin position="232"/>
        <end position="277"/>
    </location>
</feature>
<keyword evidence="2" id="KW-0863">Zinc-finger</keyword>
<keyword evidence="3" id="KW-0862">Zinc</keyword>
<name>A0A0K3CP02_RHOTO</name>
<dbReference type="InterPro" id="IPR011011">
    <property type="entry name" value="Znf_FYVE_PHD"/>
</dbReference>
<evidence type="ECO:0000256" key="2">
    <source>
        <dbReference type="ARBA" id="ARBA00022771"/>
    </source>
</evidence>
<dbReference type="Pfam" id="PF00856">
    <property type="entry name" value="SET"/>
    <property type="match status" value="1"/>
</dbReference>
<dbReference type="GO" id="GO:0034967">
    <property type="term" value="C:Set3 complex"/>
    <property type="evidence" value="ECO:0007669"/>
    <property type="project" value="TreeGrafter"/>
</dbReference>
<dbReference type="InterPro" id="IPR046341">
    <property type="entry name" value="SET_dom_sf"/>
</dbReference>
<feature type="region of interest" description="Disordered" evidence="6">
    <location>
        <begin position="795"/>
        <end position="838"/>
    </location>
</feature>
<feature type="region of interest" description="Disordered" evidence="6">
    <location>
        <begin position="1546"/>
        <end position="1714"/>
    </location>
</feature>
<feature type="compositionally biased region" description="Low complexity" evidence="6">
    <location>
        <begin position="1643"/>
        <end position="1652"/>
    </location>
</feature>
<dbReference type="SMART" id="SM00317">
    <property type="entry name" value="SET"/>
    <property type="match status" value="1"/>
</dbReference>
<reference evidence="9 10" key="1">
    <citation type="submission" date="2015-07" db="EMBL/GenBank/DDBJ databases">
        <authorList>
            <person name="Cajimat M.N.B."/>
            <person name="Milazzo M.L."/>
            <person name="Fulhorst C.F."/>
        </authorList>
    </citation>
    <scope>NUCLEOTIDE SEQUENCE [LARGE SCALE GENOMIC DNA]</scope>
    <source>
        <strain evidence="9">Single colony</strain>
    </source>
</reference>
<feature type="compositionally biased region" description="Polar residues" evidence="6">
    <location>
        <begin position="91"/>
        <end position="100"/>
    </location>
</feature>
<feature type="compositionally biased region" description="Low complexity" evidence="6">
    <location>
        <begin position="1414"/>
        <end position="1426"/>
    </location>
</feature>
<feature type="compositionally biased region" description="Low complexity" evidence="6">
    <location>
        <begin position="1705"/>
        <end position="1714"/>
    </location>
</feature>
<feature type="region of interest" description="Disordered" evidence="6">
    <location>
        <begin position="1040"/>
        <end position="1508"/>
    </location>
</feature>
<dbReference type="Gene3D" id="3.30.40.10">
    <property type="entry name" value="Zinc/RING finger domain, C3HC4 (zinc finger)"/>
    <property type="match status" value="1"/>
</dbReference>
<dbReference type="SUPFAM" id="SSF82199">
    <property type="entry name" value="SET domain"/>
    <property type="match status" value="1"/>
</dbReference>
<feature type="region of interest" description="Disordered" evidence="6">
    <location>
        <begin position="81"/>
        <end position="116"/>
    </location>
</feature>
<feature type="region of interest" description="Disordered" evidence="6">
    <location>
        <begin position="1832"/>
        <end position="1951"/>
    </location>
</feature>
<feature type="compositionally biased region" description="Low complexity" evidence="6">
    <location>
        <begin position="526"/>
        <end position="540"/>
    </location>
</feature>
<dbReference type="InterPro" id="IPR001214">
    <property type="entry name" value="SET_dom"/>
</dbReference>
<evidence type="ECO:0000313" key="10">
    <source>
        <dbReference type="Proteomes" id="UP000199069"/>
    </source>
</evidence>
<evidence type="ECO:0000256" key="3">
    <source>
        <dbReference type="ARBA" id="ARBA00022833"/>
    </source>
</evidence>
<feature type="compositionally biased region" description="Low complexity" evidence="6">
    <location>
        <begin position="1869"/>
        <end position="1892"/>
    </location>
</feature>
<feature type="compositionally biased region" description="Low complexity" evidence="6">
    <location>
        <begin position="1205"/>
        <end position="1218"/>
    </location>
</feature>
<feature type="compositionally biased region" description="Pro residues" evidence="6">
    <location>
        <begin position="456"/>
        <end position="466"/>
    </location>
</feature>
<feature type="compositionally biased region" description="Pro residues" evidence="6">
    <location>
        <begin position="1553"/>
        <end position="1575"/>
    </location>
</feature>
<dbReference type="GO" id="GO:0008270">
    <property type="term" value="F:zinc ion binding"/>
    <property type="evidence" value="ECO:0007669"/>
    <property type="project" value="UniProtKB-KW"/>
</dbReference>
<evidence type="ECO:0000313" key="9">
    <source>
        <dbReference type="EMBL" id="CTR11334.1"/>
    </source>
</evidence>
<feature type="compositionally biased region" description="Low complexity" evidence="6">
    <location>
        <begin position="1735"/>
        <end position="1748"/>
    </location>
</feature>
<dbReference type="Proteomes" id="UP000199069">
    <property type="component" value="Unassembled WGS sequence"/>
</dbReference>
<dbReference type="PANTHER" id="PTHR46462">
    <property type="entry name" value="UPSET, ISOFORM A"/>
    <property type="match status" value="1"/>
</dbReference>
<feature type="compositionally biased region" description="Low complexity" evidence="6">
    <location>
        <begin position="389"/>
        <end position="400"/>
    </location>
</feature>
<keyword evidence="5" id="KW-0175">Coiled coil</keyword>
<feature type="region of interest" description="Disordered" evidence="6">
    <location>
        <begin position="134"/>
        <end position="161"/>
    </location>
</feature>
<dbReference type="Gene3D" id="2.170.270.10">
    <property type="entry name" value="SET domain"/>
    <property type="match status" value="1"/>
</dbReference>
<feature type="compositionally biased region" description="Basic residues" evidence="6">
    <location>
        <begin position="470"/>
        <end position="480"/>
    </location>
</feature>
<dbReference type="EMBL" id="CWKI01000017">
    <property type="protein sequence ID" value="CTR11334.1"/>
    <property type="molecule type" value="Genomic_DNA"/>
</dbReference>
<proteinExistence type="predicted"/>
<dbReference type="GO" id="GO:0006325">
    <property type="term" value="P:chromatin organization"/>
    <property type="evidence" value="ECO:0007669"/>
    <property type="project" value="UniProtKB-KW"/>
</dbReference>
<feature type="compositionally biased region" description="Basic residues" evidence="6">
    <location>
        <begin position="363"/>
        <end position="372"/>
    </location>
</feature>
<feature type="region of interest" description="Disordered" evidence="6">
    <location>
        <begin position="349"/>
        <end position="571"/>
    </location>
</feature>
<feature type="compositionally biased region" description="Pro residues" evidence="6">
    <location>
        <begin position="1444"/>
        <end position="1459"/>
    </location>
</feature>
<feature type="compositionally biased region" description="Basic residues" evidence="6">
    <location>
        <begin position="1190"/>
        <end position="1199"/>
    </location>
</feature>
<protein>
    <submittedName>
        <fullName evidence="9">BY PROTMAP: gi|647396450|emb|CDR38666.1| RHTO0S03e11914g1_1 [Rhodosporidium toruloides]</fullName>
    </submittedName>
</protein>
<evidence type="ECO:0000256" key="4">
    <source>
        <dbReference type="ARBA" id="ARBA00022853"/>
    </source>
</evidence>
<dbReference type="OMA" id="CACIGSA"/>
<evidence type="ECO:0000259" key="7">
    <source>
        <dbReference type="SMART" id="SM00249"/>
    </source>
</evidence>
<dbReference type="InterPro" id="IPR001965">
    <property type="entry name" value="Znf_PHD"/>
</dbReference>
<gene>
    <name evidence="9" type="primary">FGENESH: predicted gene_17.53</name>
    <name evidence="9" type="ORF">BN2166_0071950</name>
</gene>
<dbReference type="InterPro" id="IPR019786">
    <property type="entry name" value="Zinc_finger_PHD-type_CS"/>
</dbReference>
<dbReference type="PROSITE" id="PS01359">
    <property type="entry name" value="ZF_PHD_1"/>
    <property type="match status" value="1"/>
</dbReference>